<dbReference type="Proteomes" id="UP001163387">
    <property type="component" value="Chromosome"/>
</dbReference>
<evidence type="ECO:0000313" key="8">
    <source>
        <dbReference type="Proteomes" id="UP001163387"/>
    </source>
</evidence>
<dbReference type="InterPro" id="IPR020846">
    <property type="entry name" value="MFS_dom"/>
</dbReference>
<feature type="transmembrane region" description="Helical" evidence="5">
    <location>
        <begin position="72"/>
        <end position="92"/>
    </location>
</feature>
<keyword evidence="8" id="KW-1185">Reference proteome</keyword>
<keyword evidence="4 5" id="KW-0472">Membrane</keyword>
<dbReference type="InterPro" id="IPR000849">
    <property type="entry name" value="Sugar_P_transporter"/>
</dbReference>
<organism evidence="7 8">
    <name type="scientific">Spiroplasma ixodetis</name>
    <dbReference type="NCBI Taxonomy" id="2141"/>
    <lineage>
        <taxon>Bacteria</taxon>
        <taxon>Bacillati</taxon>
        <taxon>Mycoplasmatota</taxon>
        <taxon>Mollicutes</taxon>
        <taxon>Entomoplasmatales</taxon>
        <taxon>Spiroplasmataceae</taxon>
        <taxon>Spiroplasma</taxon>
    </lineage>
</organism>
<dbReference type="SUPFAM" id="SSF103473">
    <property type="entry name" value="MFS general substrate transporter"/>
    <property type="match status" value="1"/>
</dbReference>
<evidence type="ECO:0000256" key="4">
    <source>
        <dbReference type="ARBA" id="ARBA00023136"/>
    </source>
</evidence>
<dbReference type="Gene3D" id="1.20.1250.20">
    <property type="entry name" value="MFS general substrate transporter like domains"/>
    <property type="match status" value="2"/>
</dbReference>
<keyword evidence="2 5" id="KW-0812">Transmembrane</keyword>
<evidence type="ECO:0000256" key="5">
    <source>
        <dbReference type="SAM" id="Phobius"/>
    </source>
</evidence>
<evidence type="ECO:0000256" key="2">
    <source>
        <dbReference type="ARBA" id="ARBA00022692"/>
    </source>
</evidence>
<dbReference type="PANTHER" id="PTHR43826:SF3">
    <property type="entry name" value="GLUCOSE-6-PHOSPHATE EXCHANGER SLC37A4"/>
    <property type="match status" value="1"/>
</dbReference>
<feature type="transmembrane region" description="Helical" evidence="5">
    <location>
        <begin position="270"/>
        <end position="289"/>
    </location>
</feature>
<dbReference type="Pfam" id="PF07690">
    <property type="entry name" value="MFS_1"/>
    <property type="match status" value="1"/>
</dbReference>
<evidence type="ECO:0000256" key="1">
    <source>
        <dbReference type="ARBA" id="ARBA00004651"/>
    </source>
</evidence>
<dbReference type="InterPro" id="IPR011701">
    <property type="entry name" value="MFS"/>
</dbReference>
<feature type="transmembrane region" description="Helical" evidence="5">
    <location>
        <begin position="104"/>
        <end position="126"/>
    </location>
</feature>
<evidence type="ECO:0000259" key="6">
    <source>
        <dbReference type="PROSITE" id="PS50850"/>
    </source>
</evidence>
<accession>A0ABM8BXU8</accession>
<dbReference type="InterPro" id="IPR036259">
    <property type="entry name" value="MFS_trans_sf"/>
</dbReference>
<dbReference type="PANTHER" id="PTHR43826">
    <property type="entry name" value="GLUCOSE-6-PHOSPHATE EXCHANGER SLC37A4"/>
    <property type="match status" value="1"/>
</dbReference>
<name>A0ABM8BXU8_9MOLU</name>
<feature type="transmembrane region" description="Helical" evidence="5">
    <location>
        <begin position="207"/>
        <end position="227"/>
    </location>
</feature>
<evidence type="ECO:0000313" key="7">
    <source>
        <dbReference type="EMBL" id="BDT04692.1"/>
    </source>
</evidence>
<dbReference type="PROSITE" id="PS50850">
    <property type="entry name" value="MFS"/>
    <property type="match status" value="1"/>
</dbReference>
<feature type="transmembrane region" description="Helical" evidence="5">
    <location>
        <begin position="32"/>
        <end position="52"/>
    </location>
</feature>
<feature type="domain" description="Major facilitator superfamily (MFS) profile" evidence="6">
    <location>
        <begin position="38"/>
        <end position="455"/>
    </location>
</feature>
<feature type="transmembrane region" description="Helical" evidence="5">
    <location>
        <begin position="340"/>
        <end position="359"/>
    </location>
</feature>
<evidence type="ECO:0000256" key="3">
    <source>
        <dbReference type="ARBA" id="ARBA00022989"/>
    </source>
</evidence>
<dbReference type="EMBL" id="AP026933">
    <property type="protein sequence ID" value="BDT04692.1"/>
    <property type="molecule type" value="Genomic_DNA"/>
</dbReference>
<feature type="transmembrane region" description="Helical" evidence="5">
    <location>
        <begin position="132"/>
        <end position="153"/>
    </location>
</feature>
<keyword evidence="3 5" id="KW-1133">Transmembrane helix</keyword>
<feature type="transmembrane region" description="Helical" evidence="5">
    <location>
        <begin position="174"/>
        <end position="195"/>
    </location>
</feature>
<feature type="transmembrane region" description="Helical" evidence="5">
    <location>
        <begin position="309"/>
        <end position="328"/>
    </location>
</feature>
<dbReference type="PIRSF" id="PIRSF002808">
    <property type="entry name" value="Hexose_phosphate_transp"/>
    <property type="match status" value="1"/>
</dbReference>
<protein>
    <submittedName>
        <fullName evidence="7">Glycerol-3-phosphate transporter</fullName>
    </submittedName>
</protein>
<comment type="subcellular location">
    <subcellularLocation>
        <location evidence="1">Cell membrane</location>
        <topology evidence="1">Multi-pass membrane protein</topology>
    </subcellularLocation>
</comment>
<proteinExistence type="predicted"/>
<feature type="transmembrane region" description="Helical" evidence="5">
    <location>
        <begin position="365"/>
        <end position="391"/>
    </location>
</feature>
<feature type="transmembrane region" description="Helical" evidence="5">
    <location>
        <begin position="431"/>
        <end position="451"/>
    </location>
</feature>
<dbReference type="RefSeq" id="WP_281748390.1">
    <property type="nucleotide sequence ID" value="NZ_AP026933.1"/>
</dbReference>
<feature type="transmembrane region" description="Helical" evidence="5">
    <location>
        <begin position="403"/>
        <end position="425"/>
    </location>
</feature>
<sequence>MSVFNRLACVFKPPAKKEIFSEDLKQVNKKFIILRNQVFGFSILSYILYYFTRQAYTVAGSALESNGSITKMEYALMGTIFAVVYGGAKFIVGNVADRSSGRVIMIVGLFVSSILNIIMGGVVAFAGTKISVGPFVMMLSLIAMLAVFQGMGWPATARLFSHWFTDKERSGRIGIWNSGQNIGAALLPVVVISLVTVLDPGGTIYGLYFWIPSIFALGMIPLCLWGLRDRPEAEGLPTVEKWKGVLEHKEEKAELNWKEIFVKYILKNKFLWILAFANIWVYVVRQGLAGWTLILMKDVHGLDLKHSKWFAACFELSGLFGGISAAYFAKWFFNNRKAPLMIFGLLIALCGLVLLQVAARGNMPMLITALMIAGFGVYMPQAMIGATAIELTNKKAAATASGFTGLSGYFLGDALFSKIVIAGIGNENWDYVFYYFYGCIAAAIISLALLWTKNQDNKIL</sequence>
<dbReference type="InterPro" id="IPR051337">
    <property type="entry name" value="OPA_Antiporter"/>
</dbReference>
<reference evidence="7 8" key="1">
    <citation type="journal article" date="2022" name="Front. Microbiol.">
        <title>Male-killing mechanisms vary between Spiroplasma species.</title>
        <authorList>
            <person name="Arai H."/>
            <person name="Inoue M."/>
            <person name="Kageyama D."/>
        </authorList>
    </citation>
    <scope>NUCLEOTIDE SEQUENCE [LARGE SCALE GENOMIC DNA]</scope>
    <source>
        <strain evidence="8">sHm</strain>
    </source>
</reference>
<gene>
    <name evidence="7" type="primary">glpT</name>
    <name evidence="7" type="ORF">SHM_23380</name>
</gene>